<gene>
    <name evidence="1" type="ORF">muut_158</name>
</gene>
<organism evidence="1 2">
    <name type="scientific">Escherichia phage muut</name>
    <dbReference type="NCBI Taxonomy" id="2696426"/>
    <lineage>
        <taxon>Viruses</taxon>
        <taxon>Duplodnaviria</taxon>
        <taxon>Heunggongvirae</taxon>
        <taxon>Uroviricota</taxon>
        <taxon>Caudoviricetes</taxon>
        <taxon>Stephanstirmvirinae</taxon>
        <taxon>Justusliebigvirus</taxon>
        <taxon>Justusliebigvirus muut</taxon>
    </lineage>
</organism>
<name>A0A6B9WQK8_9CAUD</name>
<reference evidence="2" key="1">
    <citation type="submission" date="2019-12" db="EMBL/GenBank/DDBJ databases">
        <authorList>
            <person name="Olsen N.S."/>
            <person name="Junco L.M.F."/>
            <person name="Kot W."/>
            <person name="Hansen L.H."/>
        </authorList>
    </citation>
    <scope>NUCLEOTIDE SEQUENCE [LARGE SCALE GENOMIC DNA]</scope>
</reference>
<sequence>MKIRDNIADYIVTCEDGTDVLLPQPIVWEDGEMYRIATEHYKGIDIKALCAMLVEDQESDLSVVTYQDVYEICETLLQMHEDGQEVFPK</sequence>
<accession>A0A6B9WQK8</accession>
<protein>
    <submittedName>
        <fullName evidence="1">Uncharacterized protein</fullName>
    </submittedName>
</protein>
<proteinExistence type="predicted"/>
<dbReference type="EMBL" id="MN850573">
    <property type="protein sequence ID" value="QHR65955.1"/>
    <property type="molecule type" value="Genomic_DNA"/>
</dbReference>
<evidence type="ECO:0000313" key="1">
    <source>
        <dbReference type="EMBL" id="QHR65955.1"/>
    </source>
</evidence>
<dbReference type="Proteomes" id="UP000465124">
    <property type="component" value="Segment"/>
</dbReference>
<keyword evidence="2" id="KW-1185">Reference proteome</keyword>
<evidence type="ECO:0000313" key="2">
    <source>
        <dbReference type="Proteomes" id="UP000465124"/>
    </source>
</evidence>